<reference evidence="2" key="1">
    <citation type="submission" date="2023-07" db="EMBL/GenBank/DDBJ databases">
        <title>Functional and genomic diversity of the sorghum phyllosphere microbiome.</title>
        <authorList>
            <person name="Shade A."/>
        </authorList>
    </citation>
    <scope>NUCLEOTIDE SEQUENCE</scope>
    <source>
        <strain evidence="2">SORGH_AS_0908</strain>
    </source>
</reference>
<dbReference type="InterPro" id="IPR043138">
    <property type="entry name" value="GGT_lsub"/>
</dbReference>
<dbReference type="PRINTS" id="PR01210">
    <property type="entry name" value="GGTRANSPTASE"/>
</dbReference>
<protein>
    <submittedName>
        <fullName evidence="2">Gamma-glutamyltranspeptidase</fullName>
    </submittedName>
</protein>
<accession>A0AAW8GBM8</accession>
<dbReference type="SUPFAM" id="SSF53590">
    <property type="entry name" value="Nucleoside hydrolase"/>
    <property type="match status" value="1"/>
</dbReference>
<name>A0AAW8GBM8_9GAMM</name>
<dbReference type="InterPro" id="IPR001910">
    <property type="entry name" value="Inosine/uridine_hydrolase_dom"/>
</dbReference>
<dbReference type="Gene3D" id="3.90.245.10">
    <property type="entry name" value="Ribonucleoside hydrolase-like"/>
    <property type="match status" value="1"/>
</dbReference>
<dbReference type="InterPro" id="IPR029055">
    <property type="entry name" value="Ntn_hydrolases_N"/>
</dbReference>
<organism evidence="2 3">
    <name type="scientific">Pseudoxanthomonas winnipegensis</name>
    <dbReference type="NCBI Taxonomy" id="2480810"/>
    <lineage>
        <taxon>Bacteria</taxon>
        <taxon>Pseudomonadati</taxon>
        <taxon>Pseudomonadota</taxon>
        <taxon>Gammaproteobacteria</taxon>
        <taxon>Lysobacterales</taxon>
        <taxon>Lysobacteraceae</taxon>
        <taxon>Pseudoxanthomonas</taxon>
    </lineage>
</organism>
<dbReference type="Gene3D" id="3.60.20.40">
    <property type="match status" value="1"/>
</dbReference>
<evidence type="ECO:0000259" key="1">
    <source>
        <dbReference type="Pfam" id="PF01156"/>
    </source>
</evidence>
<dbReference type="InterPro" id="IPR043137">
    <property type="entry name" value="GGT_ssub_C"/>
</dbReference>
<dbReference type="AlphaFoldDB" id="A0AAW8GBM8"/>
<dbReference type="Proteomes" id="UP001234354">
    <property type="component" value="Unassembled WGS sequence"/>
</dbReference>
<comment type="caution">
    <text evidence="2">The sequence shown here is derived from an EMBL/GenBank/DDBJ whole genome shotgun (WGS) entry which is preliminary data.</text>
</comment>
<dbReference type="Pfam" id="PF01156">
    <property type="entry name" value="IU_nuc_hydro"/>
    <property type="match status" value="1"/>
</dbReference>
<evidence type="ECO:0000313" key="2">
    <source>
        <dbReference type="EMBL" id="MDQ1119242.1"/>
    </source>
</evidence>
<dbReference type="InterPro" id="IPR052896">
    <property type="entry name" value="GGT-like_enzyme"/>
</dbReference>
<dbReference type="PANTHER" id="PTHR43881:SF5">
    <property type="entry name" value="GAMMA-GLUTAMYLTRANSPEPTIDASE"/>
    <property type="match status" value="1"/>
</dbReference>
<feature type="domain" description="Inosine/uridine-preferring nucleoside hydrolase" evidence="1">
    <location>
        <begin position="562"/>
        <end position="840"/>
    </location>
</feature>
<dbReference type="Gene3D" id="1.10.246.130">
    <property type="match status" value="1"/>
</dbReference>
<dbReference type="InterPro" id="IPR036452">
    <property type="entry name" value="Ribo_hydro-like"/>
</dbReference>
<evidence type="ECO:0000313" key="3">
    <source>
        <dbReference type="Proteomes" id="UP001234354"/>
    </source>
</evidence>
<dbReference type="SUPFAM" id="SSF56235">
    <property type="entry name" value="N-terminal nucleophile aminohydrolases (Ntn hydrolases)"/>
    <property type="match status" value="1"/>
</dbReference>
<sequence>MLHTLRARRGLAVAPHHLAAQAGRDVLRDGGTAVEACVAIAATLAVVYPHMTGIGGDGFWLIREPDGRVHAIDACGRSAQAATLDFYAGLSAIPWRGPGAANTVAGAVSGWAQALTGQGNRLPLARLLEDAIHHARAGVPVTAGGAQIALAKGAELRVQPGAWAATFEPDGMPLREGELLRQPALAATLQRLADAGLDDYYRGELARSIAADLAALGSPLVLADLQAHRAQASTPLHVRVRDATLYNHAPPTQGLASLLILALFDRLEVAQGESFAHLHGLVEATKQAFLVRDAHVGDPDWMTMDAQALLDDAAALDAMAARIDPAQALPWPQPSQAGDTCWFGALDARGQAVSCIQSTYFEFGSGLVLPGSGITWQNRGCSFRLAGDGWNALKPGRKPFHTLNPALAVFDDGSVMSYGTMGGEGQPQTQAAVFSRYARFGMPLQQAVSAPRWLLGRTWGEDSTSLKLEDRFDPALIDALRAAGHAVELLPAYTSVMGHAGALVREVDGTLSGAVDPRSDGVVARMVSALLRARCALAMLACLLVPAAQAATPQAQEAPIPVVVDNDFGTDIDDGFALSLVLASPRLRPLLVTTTYGDTRLRAGLVAQLLQDTGHTRVPVAAGPAVGTREGEIGQAGWLRDADRPVRADGVEAMLRVLRQRPAGQVTLLALGPLTTVQAALKRDPAAFARLRRVVLMGGSLRRGYGPVAGTNSDTPSAEYNIKLAPQALRELLASGVPVEVQPLDSTEIALPADLQARIFAAPTPYAGPLSKLYALWAARSPWGTTPTLFDVVPVARLLDPAVCTPVPLHVTVDDDGMTREGQGAPNASACLDVDKARVLALVASTLAPAAKAAQVQP</sequence>
<dbReference type="EMBL" id="JAUTBB010000001">
    <property type="protein sequence ID" value="MDQ1119242.1"/>
    <property type="molecule type" value="Genomic_DNA"/>
</dbReference>
<proteinExistence type="predicted"/>
<dbReference type="GO" id="GO:0016799">
    <property type="term" value="F:hydrolase activity, hydrolyzing N-glycosyl compounds"/>
    <property type="evidence" value="ECO:0007669"/>
    <property type="project" value="InterPro"/>
</dbReference>
<dbReference type="Pfam" id="PF01019">
    <property type="entry name" value="G_glu_transpept"/>
    <property type="match status" value="1"/>
</dbReference>
<dbReference type="PANTHER" id="PTHR43881">
    <property type="entry name" value="GAMMA-GLUTAMYLTRANSPEPTIDASE (AFU_ORTHOLOGUE AFUA_4G13580)"/>
    <property type="match status" value="1"/>
</dbReference>
<gene>
    <name evidence="2" type="ORF">QE383_001550</name>
</gene>